<name>A0ABV0L7R0_9PSEU</name>
<dbReference type="InterPro" id="IPR006119">
    <property type="entry name" value="Resolv_N"/>
</dbReference>
<dbReference type="Pfam" id="PF00239">
    <property type="entry name" value="Resolvase"/>
    <property type="match status" value="1"/>
</dbReference>
<evidence type="ECO:0000259" key="3">
    <source>
        <dbReference type="SMART" id="SM00857"/>
    </source>
</evidence>
<dbReference type="InterPro" id="IPR050639">
    <property type="entry name" value="SSR_resolvase"/>
</dbReference>
<dbReference type="CDD" id="cd00338">
    <property type="entry name" value="Ser_Recombinase"/>
    <property type="match status" value="1"/>
</dbReference>
<comment type="caution">
    <text evidence="4">The sequence shown here is derived from an EMBL/GenBank/DDBJ whole genome shotgun (WGS) entry which is preliminary data.</text>
</comment>
<keyword evidence="1" id="KW-0238">DNA-binding</keyword>
<organism evidence="4 5">
    <name type="scientific">Amycolatopsis melonis</name>
    <dbReference type="NCBI Taxonomy" id="3156488"/>
    <lineage>
        <taxon>Bacteria</taxon>
        <taxon>Bacillati</taxon>
        <taxon>Actinomycetota</taxon>
        <taxon>Actinomycetes</taxon>
        <taxon>Pseudonocardiales</taxon>
        <taxon>Pseudonocardiaceae</taxon>
        <taxon>Amycolatopsis</taxon>
    </lineage>
</organism>
<keyword evidence="5" id="KW-1185">Reference proteome</keyword>
<accession>A0ABV0L7R0</accession>
<dbReference type="SMART" id="SM00857">
    <property type="entry name" value="Resolvase"/>
    <property type="match status" value="1"/>
</dbReference>
<dbReference type="InterPro" id="IPR036162">
    <property type="entry name" value="Resolvase-like_N_sf"/>
</dbReference>
<gene>
    <name evidence="4" type="ORF">ABJI51_04540</name>
</gene>
<evidence type="ECO:0000256" key="1">
    <source>
        <dbReference type="ARBA" id="ARBA00023125"/>
    </source>
</evidence>
<feature type="domain" description="Resolvase/invertase-type recombinase catalytic" evidence="3">
    <location>
        <begin position="15"/>
        <end position="154"/>
    </location>
</feature>
<sequence length="156" mass="16900">MPSRYSLPAAPPNTGSLYVRLSVAADDSNLSKDGMVEDCVRLCEAEGITVVAVHVDDGISGAVRDRPEFTEWLNDARECRADTLVTWHVDRLTREGINAAALILDAVEGKDPVTGRAVRAEARLLDTKGLDSAGDETTFRFRFVIGAELARGERVA</sequence>
<dbReference type="SUPFAM" id="SSF53041">
    <property type="entry name" value="Resolvase-like"/>
    <property type="match status" value="1"/>
</dbReference>
<dbReference type="Proteomes" id="UP001440984">
    <property type="component" value="Unassembled WGS sequence"/>
</dbReference>
<evidence type="ECO:0000313" key="4">
    <source>
        <dbReference type="EMBL" id="MEQ0558329.1"/>
    </source>
</evidence>
<keyword evidence="2" id="KW-0233">DNA recombination</keyword>
<dbReference type="Gene3D" id="3.40.50.1390">
    <property type="entry name" value="Resolvase, N-terminal catalytic domain"/>
    <property type="match status" value="1"/>
</dbReference>
<reference evidence="4 5" key="1">
    <citation type="submission" date="2024-05" db="EMBL/GenBank/DDBJ databases">
        <authorList>
            <person name="Zhao H."/>
            <person name="Xu Y."/>
            <person name="Lin S."/>
            <person name="Spain J.C."/>
            <person name="Zhou N.-Y."/>
        </authorList>
    </citation>
    <scope>NUCLEOTIDE SEQUENCE [LARGE SCALE GENOMIC DNA]</scope>
    <source>
        <strain evidence="4 5">NEAU-NG30</strain>
    </source>
</reference>
<protein>
    <submittedName>
        <fullName evidence="4">Recombinase family protein</fullName>
    </submittedName>
</protein>
<dbReference type="RefSeq" id="WP_348947679.1">
    <property type="nucleotide sequence ID" value="NZ_JBDZYD010000002.1"/>
</dbReference>
<proteinExistence type="predicted"/>
<evidence type="ECO:0000256" key="2">
    <source>
        <dbReference type="ARBA" id="ARBA00023172"/>
    </source>
</evidence>
<dbReference type="PANTHER" id="PTHR30461">
    <property type="entry name" value="DNA-INVERTASE FROM LAMBDOID PROPHAGE"/>
    <property type="match status" value="1"/>
</dbReference>
<evidence type="ECO:0000313" key="5">
    <source>
        <dbReference type="Proteomes" id="UP001440984"/>
    </source>
</evidence>
<dbReference type="PANTHER" id="PTHR30461:SF2">
    <property type="entry name" value="SERINE RECOMBINASE PINE-RELATED"/>
    <property type="match status" value="1"/>
</dbReference>
<dbReference type="EMBL" id="JBDZYD010000002">
    <property type="protein sequence ID" value="MEQ0558329.1"/>
    <property type="molecule type" value="Genomic_DNA"/>
</dbReference>